<sequence length="691" mass="80856">MNRRIRGVEQPTNLVRFGMQMRQYRYVSRGGPVTRQQIEQKAQELSNRLHARGERGEIQLALRFDDNWRNSKFTKLGNRVSLYVLNDEKGSDRMLDEPDDGFQEFTFYVIPDRTRAGGAKSGRTTLNDCLYDCLKEVYADDLKLTPEQFKAELGLQRNDPVPIDLLHKVEELLPKKPSIIVSGDHTYVGESKKSRTIRLSLRNGHYTLDKSNRLSAKGISFKERKPVAYFRHHGRDDVTVSFYDGKLYQINCFEDINQNDIKFDFDFHLSETCKTMSSPYLFIKCKSLDEMEEKYNSFIRVADIIKKETKDLVNYYKYGNVRQSATHLLLKTLPKDIEIEDVSAEESYWIEQATMSAMIYSVDHYEGPLYKYDYKAMYACIMKDYRFHIPIKRGTFKKLSQDEFNNLKFYQYGIYHASINQEVGQERLFKFNQNDYYTHIDLTRAKELGLQINIINDNNANVLEWDPQSKISCDIIFGNLIEKILNWIKNATDDDVKLEYKMMYAQLWGYLVRKRKQTIYDPGMDSMFKKEDSINRSSNKSRSFVGVDNYEEGDDYHMIESTVYIYNNQKIESIVPHERSNKIILSYTDNVYETPFARLKPFIIAKGRSMISKIMINGLQCEPNDVNNYIKRVHTDGFYSTKKLNFNTHSKGKSHAIDDVQIGVAPGDLKYEGYTEKVIIEKFKKVLGEFK</sequence>
<dbReference type="InParanoid" id="D3BN64"/>
<gene>
    <name evidence="1" type="ORF">PPL_12642</name>
</gene>
<name>D3BN64_HETP5</name>
<proteinExistence type="predicted"/>
<dbReference type="OMA" id="KMYAAIM"/>
<reference evidence="1 2" key="1">
    <citation type="journal article" date="2011" name="Genome Res.">
        <title>Phylogeny-wide analysis of social amoeba genomes highlights ancient origins for complex intercellular communication.</title>
        <authorList>
            <person name="Heidel A.J."/>
            <person name="Lawal H.M."/>
            <person name="Felder M."/>
            <person name="Schilde C."/>
            <person name="Helps N.R."/>
            <person name="Tunggal B."/>
            <person name="Rivero F."/>
            <person name="John U."/>
            <person name="Schleicher M."/>
            <person name="Eichinger L."/>
            <person name="Platzer M."/>
            <person name="Noegel A.A."/>
            <person name="Schaap P."/>
            <person name="Gloeckner G."/>
        </authorList>
    </citation>
    <scope>NUCLEOTIDE SEQUENCE [LARGE SCALE GENOMIC DNA]</scope>
    <source>
        <strain evidence="2">ATCC 26659 / Pp 5 / PN500</strain>
    </source>
</reference>
<protein>
    <recommendedName>
        <fullName evidence="3">DNA-directed DNA polymerase</fullName>
    </recommendedName>
</protein>
<comment type="caution">
    <text evidence="1">The sequence shown here is derived from an EMBL/GenBank/DDBJ whole genome shotgun (WGS) entry which is preliminary data.</text>
</comment>
<organism evidence="1 2">
    <name type="scientific">Heterostelium pallidum (strain ATCC 26659 / Pp 5 / PN500)</name>
    <name type="common">Cellular slime mold</name>
    <name type="synonym">Polysphondylium pallidum</name>
    <dbReference type="NCBI Taxonomy" id="670386"/>
    <lineage>
        <taxon>Eukaryota</taxon>
        <taxon>Amoebozoa</taxon>
        <taxon>Evosea</taxon>
        <taxon>Eumycetozoa</taxon>
        <taxon>Dictyostelia</taxon>
        <taxon>Acytosteliales</taxon>
        <taxon>Acytosteliaceae</taxon>
        <taxon>Heterostelium</taxon>
    </lineage>
</organism>
<evidence type="ECO:0008006" key="3">
    <source>
        <dbReference type="Google" id="ProtNLM"/>
    </source>
</evidence>
<dbReference type="GeneID" id="31368109"/>
<dbReference type="Proteomes" id="UP000001396">
    <property type="component" value="Unassembled WGS sequence"/>
</dbReference>
<dbReference type="EMBL" id="ADBJ01000043">
    <property type="protein sequence ID" value="EFA77426.1"/>
    <property type="molecule type" value="Genomic_DNA"/>
</dbReference>
<keyword evidence="2" id="KW-1185">Reference proteome</keyword>
<evidence type="ECO:0000313" key="2">
    <source>
        <dbReference type="Proteomes" id="UP000001396"/>
    </source>
</evidence>
<accession>D3BN64</accession>
<evidence type="ECO:0000313" key="1">
    <source>
        <dbReference type="EMBL" id="EFA77426.1"/>
    </source>
</evidence>
<dbReference type="RefSeq" id="XP_020429555.1">
    <property type="nucleotide sequence ID" value="XM_020583368.1"/>
</dbReference>
<dbReference type="AlphaFoldDB" id="D3BN64"/>